<proteinExistence type="predicted"/>
<feature type="compositionally biased region" description="Low complexity" evidence="1">
    <location>
        <begin position="31"/>
        <end position="45"/>
    </location>
</feature>
<feature type="compositionally biased region" description="Basic residues" evidence="1">
    <location>
        <begin position="20"/>
        <end position="30"/>
    </location>
</feature>
<evidence type="ECO:0000256" key="1">
    <source>
        <dbReference type="SAM" id="MobiDB-lite"/>
    </source>
</evidence>
<dbReference type="AlphaFoldDB" id="A0A5B7APB4"/>
<evidence type="ECO:0000313" key="2">
    <source>
        <dbReference type="EMBL" id="MPA58497.1"/>
    </source>
</evidence>
<feature type="compositionally biased region" description="Basic and acidic residues" evidence="1">
    <location>
        <begin position="152"/>
        <end position="168"/>
    </location>
</feature>
<feature type="compositionally biased region" description="Low complexity" evidence="1">
    <location>
        <begin position="209"/>
        <end position="221"/>
    </location>
</feature>
<feature type="compositionally biased region" description="Low complexity" evidence="1">
    <location>
        <begin position="105"/>
        <end position="120"/>
    </location>
</feature>
<feature type="compositionally biased region" description="Basic and acidic residues" evidence="1">
    <location>
        <begin position="127"/>
        <end position="142"/>
    </location>
</feature>
<feature type="region of interest" description="Disordered" evidence="1">
    <location>
        <begin position="1"/>
        <end position="221"/>
    </location>
</feature>
<sequence>MARTNKYASVNFNDIYEKKKIFKPNNKHHQPSSSASSPSTSPSSSLANPNRTIISNSRIHGNMLVLTRPSPKPIPQPSPSPPPPPPQPQQPANSDQTRFEPDPISLRPLGRTGSGRSLSSIPLTPSKPDKELPPSPKPDRFVPPHLRPGFVGREERLQSGVRSRELGGHRQGHFGSPNRYSEDGRPKSGGGYERMRRIGDSDLVVEMNRPGSSGTRPSSSG</sequence>
<name>A0A5B7APB4_DAVIN</name>
<evidence type="ECO:0000313" key="3">
    <source>
        <dbReference type="EMBL" id="MPA58498.1"/>
    </source>
</evidence>
<dbReference type="EMBL" id="GHES01027939">
    <property type="protein sequence ID" value="MPA58498.1"/>
    <property type="molecule type" value="Transcribed_RNA"/>
</dbReference>
<dbReference type="EMBL" id="GHES01027938">
    <property type="protein sequence ID" value="MPA58497.1"/>
    <property type="molecule type" value="Transcribed_RNA"/>
</dbReference>
<organism evidence="2">
    <name type="scientific">Davidia involucrata</name>
    <name type="common">Dove tree</name>
    <dbReference type="NCBI Taxonomy" id="16924"/>
    <lineage>
        <taxon>Eukaryota</taxon>
        <taxon>Viridiplantae</taxon>
        <taxon>Streptophyta</taxon>
        <taxon>Embryophyta</taxon>
        <taxon>Tracheophyta</taxon>
        <taxon>Spermatophyta</taxon>
        <taxon>Magnoliopsida</taxon>
        <taxon>eudicotyledons</taxon>
        <taxon>Gunneridae</taxon>
        <taxon>Pentapetalae</taxon>
        <taxon>asterids</taxon>
        <taxon>Cornales</taxon>
        <taxon>Nyssaceae</taxon>
        <taxon>Davidia</taxon>
    </lineage>
</organism>
<gene>
    <name evidence="2" type="ORF">Din_027938</name>
    <name evidence="3" type="ORF">Din_027939</name>
</gene>
<protein>
    <submittedName>
        <fullName evidence="2">Uncharacterized protein</fullName>
    </submittedName>
</protein>
<feature type="compositionally biased region" description="Polar residues" evidence="1">
    <location>
        <begin position="1"/>
        <end position="12"/>
    </location>
</feature>
<feature type="compositionally biased region" description="Polar residues" evidence="1">
    <location>
        <begin position="46"/>
        <end position="59"/>
    </location>
</feature>
<feature type="compositionally biased region" description="Pro residues" evidence="1">
    <location>
        <begin position="70"/>
        <end position="89"/>
    </location>
</feature>
<reference evidence="2" key="1">
    <citation type="submission" date="2019-08" db="EMBL/GenBank/DDBJ databases">
        <title>Reference gene set and small RNA set construction with multiple tissues from Davidia involucrata Baill.</title>
        <authorList>
            <person name="Yang H."/>
            <person name="Zhou C."/>
            <person name="Li G."/>
            <person name="Wang J."/>
            <person name="Gao P."/>
            <person name="Wang M."/>
            <person name="Wang R."/>
            <person name="Zhao Y."/>
        </authorList>
    </citation>
    <scope>NUCLEOTIDE SEQUENCE</scope>
    <source>
        <tissue evidence="2">Mixed with DoveR01_LX</tissue>
    </source>
</reference>
<accession>A0A5B7APB4</accession>